<sequence>MKTRYLTATLLATMTLAAAPAVQAQTQTAPATPPAAAESKLDSADRDFLENAAQAGNLEVAGSKLALEKARDADVKAFAQKMIDDHGKAGQKLASLAQSKGYQAPTEPSLVQQAKLKALGLRDDSFDKAYVDEIGVSAHQDAVKLFEKASNDVKDPDVKQFAIETLPVLQQHLEMATAMQQRIDAAKK</sequence>
<dbReference type="Proteomes" id="UP000494183">
    <property type="component" value="Unassembled WGS sequence"/>
</dbReference>
<reference evidence="3 4" key="1">
    <citation type="submission" date="2020-04" db="EMBL/GenBank/DDBJ databases">
        <authorList>
            <person name="De Canck E."/>
        </authorList>
    </citation>
    <scope>NUCLEOTIDE SEQUENCE [LARGE SCALE GENOMIC DNA]</scope>
    <source>
        <strain evidence="3 4">LMG 6000</strain>
    </source>
</reference>
<dbReference type="AlphaFoldDB" id="A0A6S7FD08"/>
<feature type="chain" id="PRO_5028806412" description="DUF4142 domain-containing protein" evidence="1">
    <location>
        <begin position="25"/>
        <end position="188"/>
    </location>
</feature>
<protein>
    <recommendedName>
        <fullName evidence="2">DUF4142 domain-containing protein</fullName>
    </recommendedName>
</protein>
<organism evidence="3 4">
    <name type="scientific">Achromobacter insolitus</name>
    <dbReference type="NCBI Taxonomy" id="217204"/>
    <lineage>
        <taxon>Bacteria</taxon>
        <taxon>Pseudomonadati</taxon>
        <taxon>Pseudomonadota</taxon>
        <taxon>Betaproteobacteria</taxon>
        <taxon>Burkholderiales</taxon>
        <taxon>Alcaligenaceae</taxon>
        <taxon>Achromobacter</taxon>
    </lineage>
</organism>
<dbReference type="Pfam" id="PF13628">
    <property type="entry name" value="DUF4142"/>
    <property type="match status" value="1"/>
</dbReference>
<name>A0A6S7FD08_9BURK</name>
<dbReference type="PANTHER" id="PTHR38593">
    <property type="entry name" value="BLR2558 PROTEIN"/>
    <property type="match status" value="1"/>
</dbReference>
<evidence type="ECO:0000256" key="1">
    <source>
        <dbReference type="SAM" id="SignalP"/>
    </source>
</evidence>
<dbReference type="InterPro" id="IPR012347">
    <property type="entry name" value="Ferritin-like"/>
</dbReference>
<gene>
    <name evidence="3" type="ORF">LMG6000_03497</name>
</gene>
<dbReference type="Gene3D" id="1.20.1260.10">
    <property type="match status" value="1"/>
</dbReference>
<feature type="signal peptide" evidence="1">
    <location>
        <begin position="1"/>
        <end position="24"/>
    </location>
</feature>
<keyword evidence="4" id="KW-1185">Reference proteome</keyword>
<dbReference type="EMBL" id="CADILH010000005">
    <property type="protein sequence ID" value="CAB3933950.1"/>
    <property type="molecule type" value="Genomic_DNA"/>
</dbReference>
<feature type="domain" description="DUF4142" evidence="2">
    <location>
        <begin position="44"/>
        <end position="179"/>
    </location>
</feature>
<dbReference type="PANTHER" id="PTHR38593:SF1">
    <property type="entry name" value="BLR2558 PROTEIN"/>
    <property type="match status" value="1"/>
</dbReference>
<dbReference type="RefSeq" id="WP_063641016.1">
    <property type="nucleotide sequence ID" value="NZ_CADILH010000005.1"/>
</dbReference>
<accession>A0A6S7FD08</accession>
<dbReference type="InterPro" id="IPR025419">
    <property type="entry name" value="DUF4142"/>
</dbReference>
<keyword evidence="1" id="KW-0732">Signal</keyword>
<proteinExistence type="predicted"/>
<evidence type="ECO:0000313" key="3">
    <source>
        <dbReference type="EMBL" id="CAB3933950.1"/>
    </source>
</evidence>
<evidence type="ECO:0000259" key="2">
    <source>
        <dbReference type="Pfam" id="PF13628"/>
    </source>
</evidence>
<evidence type="ECO:0000313" key="4">
    <source>
        <dbReference type="Proteomes" id="UP000494183"/>
    </source>
</evidence>